<comment type="caution">
    <text evidence="1">The sequence shown here is derived from an EMBL/GenBank/DDBJ whole genome shotgun (WGS) entry which is preliminary data.</text>
</comment>
<gene>
    <name evidence="1" type="ORF">ENJ10_00750</name>
</gene>
<evidence type="ECO:0008006" key="2">
    <source>
        <dbReference type="Google" id="ProtNLM"/>
    </source>
</evidence>
<protein>
    <recommendedName>
        <fullName evidence="2">Cytochrome c</fullName>
    </recommendedName>
</protein>
<dbReference type="PROSITE" id="PS51257">
    <property type="entry name" value="PROKAR_LIPOPROTEIN"/>
    <property type="match status" value="1"/>
</dbReference>
<reference evidence="1" key="1">
    <citation type="journal article" date="2020" name="mSystems">
        <title>Genome- and Community-Level Interaction Insights into Carbon Utilization and Element Cycling Functions of Hydrothermarchaeota in Hydrothermal Sediment.</title>
        <authorList>
            <person name="Zhou Z."/>
            <person name="Liu Y."/>
            <person name="Xu W."/>
            <person name="Pan J."/>
            <person name="Luo Z.H."/>
            <person name="Li M."/>
        </authorList>
    </citation>
    <scope>NUCLEOTIDE SEQUENCE [LARGE SCALE GENOMIC DNA]</scope>
    <source>
        <strain evidence="1">HyVt-456</strain>
    </source>
</reference>
<sequence>MKQLFFIMLAAALLSCERRGDTLQLLEKRIDSLENELAGAYKPGFGELMSAIQTHHAKLWFAGKNKNWPLAAFEVKELNEVLADILKYQNERPESRWLGMISPALDSIALAVEQKNEEHFGTAYRQLTRSCNACHRQTHFEYNVVTLPRRSPFTNQDFRASVPPK</sequence>
<organism evidence="1">
    <name type="scientific">Caldithrix abyssi</name>
    <dbReference type="NCBI Taxonomy" id="187145"/>
    <lineage>
        <taxon>Bacteria</taxon>
        <taxon>Pseudomonadati</taxon>
        <taxon>Calditrichota</taxon>
        <taxon>Calditrichia</taxon>
        <taxon>Calditrichales</taxon>
        <taxon>Calditrichaceae</taxon>
        <taxon>Caldithrix</taxon>
    </lineage>
</organism>
<dbReference type="EMBL" id="DRLD01000022">
    <property type="protein sequence ID" value="HED09192.1"/>
    <property type="molecule type" value="Genomic_DNA"/>
</dbReference>
<name>A0A7V1PTC3_CALAY</name>
<proteinExistence type="predicted"/>
<dbReference type="Proteomes" id="UP000886005">
    <property type="component" value="Unassembled WGS sequence"/>
</dbReference>
<accession>A0A7V1PTC3</accession>
<dbReference type="AlphaFoldDB" id="A0A7V1PTC3"/>
<evidence type="ECO:0000313" key="1">
    <source>
        <dbReference type="EMBL" id="HED09192.1"/>
    </source>
</evidence>